<reference evidence="2 3" key="1">
    <citation type="submission" date="2024-06" db="EMBL/GenBank/DDBJ databases">
        <authorList>
            <person name="Kraege A."/>
            <person name="Thomma B."/>
        </authorList>
    </citation>
    <scope>NUCLEOTIDE SEQUENCE [LARGE SCALE GENOMIC DNA]</scope>
</reference>
<proteinExistence type="predicted"/>
<keyword evidence="3" id="KW-1185">Reference proteome</keyword>
<comment type="caution">
    <text evidence="2">The sequence shown here is derived from an EMBL/GenBank/DDBJ whole genome shotgun (WGS) entry which is preliminary data.</text>
</comment>
<feature type="compositionally biased region" description="Acidic residues" evidence="1">
    <location>
        <begin position="245"/>
        <end position="254"/>
    </location>
</feature>
<gene>
    <name evidence="2" type="primary">g4132</name>
    <name evidence="2" type="ORF">VP750_LOCUS3529</name>
</gene>
<dbReference type="Proteomes" id="UP001497392">
    <property type="component" value="Unassembled WGS sequence"/>
</dbReference>
<evidence type="ECO:0000313" key="2">
    <source>
        <dbReference type="EMBL" id="CAL5221870.1"/>
    </source>
</evidence>
<evidence type="ECO:0000313" key="3">
    <source>
        <dbReference type="Proteomes" id="UP001497392"/>
    </source>
</evidence>
<accession>A0ABP1FPJ3</accession>
<name>A0ABP1FPJ3_9CHLO</name>
<protein>
    <submittedName>
        <fullName evidence="2">G4132 protein</fullName>
    </submittedName>
</protein>
<feature type="compositionally biased region" description="Pro residues" evidence="1">
    <location>
        <begin position="263"/>
        <end position="274"/>
    </location>
</feature>
<feature type="region of interest" description="Disordered" evidence="1">
    <location>
        <begin position="226"/>
        <end position="275"/>
    </location>
</feature>
<evidence type="ECO:0000256" key="1">
    <source>
        <dbReference type="SAM" id="MobiDB-lite"/>
    </source>
</evidence>
<dbReference type="EMBL" id="CAXHTA020000005">
    <property type="protein sequence ID" value="CAL5221870.1"/>
    <property type="molecule type" value="Genomic_DNA"/>
</dbReference>
<sequence length="421" mass="46459">MQRTVSRLRSFRSQWPCILQQSRAASSQGGLSALWSTLFGDKKPEAPSAAEKEVQVLRDELRTVKQQLDDGTRQLRFQHKRLAQLTDQLGYLTETTLRKLAAERYGQLAVEHKHIFSIHSLASLLLTPDVLARAHELELLARERALAEALAAPACFTAFLRTFCARLKSQYGRDGRLGTKISQVEQFCAEVGQHLLVRPHTARNRAVGAAVTALQQLEGAIQKAAARMEESSRGPISLEDSIGSEGDDEDGADEEMPHIGLGIPPPAKPPPDPYQPHWTQRYFNGIYKYLRAAKEGREKLHSHLVQPDSLGIALLAVASSGQLCTQFELDGQGALDITSDSAVVTVFEFKSSMAGMAKGKQQLKARLEMLLWALTHSNALSPQASRFLRGKGYLYFPKSSSIKTREIVLESGRTSIHVGTL</sequence>
<organism evidence="2 3">
    <name type="scientific">Coccomyxa viridis</name>
    <dbReference type="NCBI Taxonomy" id="1274662"/>
    <lineage>
        <taxon>Eukaryota</taxon>
        <taxon>Viridiplantae</taxon>
        <taxon>Chlorophyta</taxon>
        <taxon>core chlorophytes</taxon>
        <taxon>Trebouxiophyceae</taxon>
        <taxon>Trebouxiophyceae incertae sedis</taxon>
        <taxon>Coccomyxaceae</taxon>
        <taxon>Coccomyxa</taxon>
    </lineage>
</organism>